<dbReference type="FunFam" id="3.30.200.20:FF:000266">
    <property type="entry name" value="probable serine/threonine-protein kinase RLCKVII"/>
    <property type="match status" value="1"/>
</dbReference>
<dbReference type="Gene3D" id="3.30.200.20">
    <property type="entry name" value="Phosphorylase Kinase, domain 1"/>
    <property type="match status" value="1"/>
</dbReference>
<keyword evidence="8 11" id="KW-0067">ATP-binding</keyword>
<dbReference type="PROSITE" id="PS00108">
    <property type="entry name" value="PROTEIN_KINASE_ST"/>
    <property type="match status" value="1"/>
</dbReference>
<dbReference type="SUPFAM" id="SSF56112">
    <property type="entry name" value="Protein kinase-like (PK-like)"/>
    <property type="match status" value="1"/>
</dbReference>
<feature type="binding site" evidence="11">
    <location>
        <position position="91"/>
    </location>
    <ligand>
        <name>ATP</name>
        <dbReference type="ChEBI" id="CHEBI:30616"/>
    </ligand>
</feature>
<evidence type="ECO:0000256" key="1">
    <source>
        <dbReference type="ARBA" id="ARBA00004193"/>
    </source>
</evidence>
<proteinExistence type="inferred from homology"/>
<evidence type="ECO:0000256" key="6">
    <source>
        <dbReference type="ARBA" id="ARBA00022741"/>
    </source>
</evidence>
<keyword evidence="16" id="KW-1185">Reference proteome</keyword>
<dbReference type="InterPro" id="IPR008271">
    <property type="entry name" value="Ser/Thr_kinase_AS"/>
</dbReference>
<gene>
    <name evidence="15" type="ORF">SAY86_020461</name>
</gene>
<feature type="region of interest" description="Disordered" evidence="13">
    <location>
        <begin position="11"/>
        <end position="43"/>
    </location>
</feature>
<evidence type="ECO:0000256" key="3">
    <source>
        <dbReference type="ARBA" id="ARBA00022475"/>
    </source>
</evidence>
<evidence type="ECO:0000256" key="11">
    <source>
        <dbReference type="PROSITE-ProRule" id="PRU10141"/>
    </source>
</evidence>
<dbReference type="PROSITE" id="PS50011">
    <property type="entry name" value="PROTEIN_KINASE_DOM"/>
    <property type="match status" value="1"/>
</dbReference>
<keyword evidence="7" id="KW-0418">Kinase</keyword>
<evidence type="ECO:0000256" key="12">
    <source>
        <dbReference type="RuleBase" id="RU000304"/>
    </source>
</evidence>
<dbReference type="GO" id="GO:0010183">
    <property type="term" value="P:pollen tube guidance"/>
    <property type="evidence" value="ECO:0007669"/>
    <property type="project" value="UniProtKB-ARBA"/>
</dbReference>
<dbReference type="SMART" id="SM00220">
    <property type="entry name" value="S_TKc"/>
    <property type="match status" value="1"/>
</dbReference>
<dbReference type="Gene3D" id="1.10.510.10">
    <property type="entry name" value="Transferase(Phosphotransferase) domain 1"/>
    <property type="match status" value="1"/>
</dbReference>
<evidence type="ECO:0000256" key="9">
    <source>
        <dbReference type="ARBA" id="ARBA00023136"/>
    </source>
</evidence>
<evidence type="ECO:0000256" key="10">
    <source>
        <dbReference type="ARBA" id="ARBA00023288"/>
    </source>
</evidence>
<keyword evidence="4 12" id="KW-0723">Serine/threonine-protein kinase</keyword>
<feature type="domain" description="Protein kinase" evidence="14">
    <location>
        <begin position="62"/>
        <end position="339"/>
    </location>
</feature>
<name>A0AAN7LZE1_TRANT</name>
<evidence type="ECO:0000256" key="7">
    <source>
        <dbReference type="ARBA" id="ARBA00022777"/>
    </source>
</evidence>
<feature type="compositionally biased region" description="Polar residues" evidence="13">
    <location>
        <begin position="355"/>
        <end position="369"/>
    </location>
</feature>
<keyword evidence="9" id="KW-0472">Membrane</keyword>
<evidence type="ECO:0000313" key="15">
    <source>
        <dbReference type="EMBL" id="KAK4789142.1"/>
    </source>
</evidence>
<accession>A0AAN7LZE1</accession>
<evidence type="ECO:0000256" key="5">
    <source>
        <dbReference type="ARBA" id="ARBA00022679"/>
    </source>
</evidence>
<evidence type="ECO:0000256" key="8">
    <source>
        <dbReference type="ARBA" id="ARBA00022840"/>
    </source>
</evidence>
<evidence type="ECO:0000259" key="14">
    <source>
        <dbReference type="PROSITE" id="PS50011"/>
    </source>
</evidence>
<protein>
    <recommendedName>
        <fullName evidence="14">Protein kinase domain-containing protein</fullName>
    </recommendedName>
</protein>
<evidence type="ECO:0000256" key="13">
    <source>
        <dbReference type="SAM" id="MobiDB-lite"/>
    </source>
</evidence>
<dbReference type="GO" id="GO:0005524">
    <property type="term" value="F:ATP binding"/>
    <property type="evidence" value="ECO:0007669"/>
    <property type="project" value="UniProtKB-UniRule"/>
</dbReference>
<feature type="compositionally biased region" description="Basic residues" evidence="13">
    <location>
        <begin position="26"/>
        <end position="37"/>
    </location>
</feature>
<dbReference type="EMBL" id="JAXQNO010000011">
    <property type="protein sequence ID" value="KAK4789142.1"/>
    <property type="molecule type" value="Genomic_DNA"/>
</dbReference>
<evidence type="ECO:0000256" key="4">
    <source>
        <dbReference type="ARBA" id="ARBA00022527"/>
    </source>
</evidence>
<keyword evidence="5" id="KW-0808">Transferase</keyword>
<keyword evidence="6 11" id="KW-0547">Nucleotide-binding</keyword>
<evidence type="ECO:0000313" key="16">
    <source>
        <dbReference type="Proteomes" id="UP001346149"/>
    </source>
</evidence>
<dbReference type="PANTHER" id="PTHR47985">
    <property type="entry name" value="OS07G0668900 PROTEIN"/>
    <property type="match status" value="1"/>
</dbReference>
<evidence type="ECO:0000256" key="2">
    <source>
        <dbReference type="ARBA" id="ARBA00008684"/>
    </source>
</evidence>
<dbReference type="InterPro" id="IPR017441">
    <property type="entry name" value="Protein_kinase_ATP_BS"/>
</dbReference>
<comment type="caution">
    <text evidence="15">The sequence shown here is derived from an EMBL/GenBank/DDBJ whole genome shotgun (WGS) entry which is preliminary data.</text>
</comment>
<dbReference type="PANTHER" id="PTHR47985:SF32">
    <property type="entry name" value="RECEPTOR-LIKE KINASE LIP2"/>
    <property type="match status" value="1"/>
</dbReference>
<organism evidence="15 16">
    <name type="scientific">Trapa natans</name>
    <name type="common">Water chestnut</name>
    <dbReference type="NCBI Taxonomy" id="22666"/>
    <lineage>
        <taxon>Eukaryota</taxon>
        <taxon>Viridiplantae</taxon>
        <taxon>Streptophyta</taxon>
        <taxon>Embryophyta</taxon>
        <taxon>Tracheophyta</taxon>
        <taxon>Spermatophyta</taxon>
        <taxon>Magnoliopsida</taxon>
        <taxon>eudicotyledons</taxon>
        <taxon>Gunneridae</taxon>
        <taxon>Pentapetalae</taxon>
        <taxon>rosids</taxon>
        <taxon>malvids</taxon>
        <taxon>Myrtales</taxon>
        <taxon>Lythraceae</taxon>
        <taxon>Trapa</taxon>
    </lineage>
</organism>
<keyword evidence="10" id="KW-0449">Lipoprotein</keyword>
<dbReference type="InterPro" id="IPR011009">
    <property type="entry name" value="Kinase-like_dom_sf"/>
</dbReference>
<dbReference type="GO" id="GO:0004674">
    <property type="term" value="F:protein serine/threonine kinase activity"/>
    <property type="evidence" value="ECO:0007669"/>
    <property type="project" value="UniProtKB-KW"/>
</dbReference>
<dbReference type="Pfam" id="PF00069">
    <property type="entry name" value="Pkinase"/>
    <property type="match status" value="1"/>
</dbReference>
<dbReference type="CDD" id="cd14066">
    <property type="entry name" value="STKc_IRAK"/>
    <property type="match status" value="1"/>
</dbReference>
<dbReference type="PROSITE" id="PS00107">
    <property type="entry name" value="PROTEIN_KINASE_ATP"/>
    <property type="match status" value="1"/>
</dbReference>
<dbReference type="AlphaFoldDB" id="A0AAN7LZE1"/>
<reference evidence="15 16" key="1">
    <citation type="journal article" date="2023" name="Hortic Res">
        <title>Pangenome of water caltrop reveals structural variations and asymmetric subgenome divergence after allopolyploidization.</title>
        <authorList>
            <person name="Zhang X."/>
            <person name="Chen Y."/>
            <person name="Wang L."/>
            <person name="Yuan Y."/>
            <person name="Fang M."/>
            <person name="Shi L."/>
            <person name="Lu R."/>
            <person name="Comes H.P."/>
            <person name="Ma Y."/>
            <person name="Chen Y."/>
            <person name="Huang G."/>
            <person name="Zhou Y."/>
            <person name="Zheng Z."/>
            <person name="Qiu Y."/>
        </authorList>
    </citation>
    <scope>NUCLEOTIDE SEQUENCE [LARGE SCALE GENOMIC DNA]</scope>
    <source>
        <strain evidence="15">F231</strain>
    </source>
</reference>
<sequence length="378" mass="42394">MRCFPCFPYQRRKKGSKVPPRDGKKQRQGGKRNRKNHGNADHVDIKAQHFTFRQLATATKNFRQERLLGEGGFGRVYRGTLPKSGKVVAVKQLDKHGLHGNKEFLEEVSQLSLLHHDNLVKLIGYCADGDQRLLVYEYMPGGTAENHLLDIGQNKKPLDWNTRMRIAYGVAQGLEYLHNEVNPPVIYRDLKCSNVLLDEKFNPRLSDVGLTKLVHAGDKIHGTSRMMETYGYCAPEYTETGELTVKSDVYSFGVILLELITGQRVIDTTKPNAEQNLVSWAQPKFRNPKLFPEMVDPLLHGQFPEKSLNQAVAVAAMCLQEEPSVRPLISDIVTTLGFLLEIPEDPPAHAPCKTAVNSKANSEHGNSSDGRGFPFIQP</sequence>
<keyword evidence="3" id="KW-1003">Cell membrane</keyword>
<dbReference type="Proteomes" id="UP001346149">
    <property type="component" value="Unassembled WGS sequence"/>
</dbReference>
<dbReference type="FunFam" id="1.10.510.10:FF:000032">
    <property type="entry name" value="Serine/threonine-protein kinase PBS1"/>
    <property type="match status" value="1"/>
</dbReference>
<dbReference type="InterPro" id="IPR000719">
    <property type="entry name" value="Prot_kinase_dom"/>
</dbReference>
<comment type="similarity">
    <text evidence="2">Belongs to the protein kinase superfamily. Ser/Thr protein kinase family.</text>
</comment>
<dbReference type="GO" id="GO:0005886">
    <property type="term" value="C:plasma membrane"/>
    <property type="evidence" value="ECO:0007669"/>
    <property type="project" value="UniProtKB-SubCell"/>
</dbReference>
<feature type="region of interest" description="Disordered" evidence="13">
    <location>
        <begin position="354"/>
        <end position="378"/>
    </location>
</feature>
<dbReference type="GO" id="GO:0090404">
    <property type="term" value="C:pollen tube tip"/>
    <property type="evidence" value="ECO:0007669"/>
    <property type="project" value="UniProtKB-ARBA"/>
</dbReference>
<comment type="subcellular location">
    <subcellularLocation>
        <location evidence="1">Cell membrane</location>
        <topology evidence="1">Lipid-anchor</topology>
    </subcellularLocation>
</comment>